<sequence>MTDTRSGASAFQRREIDDFMARALRGEAIATDTLPCEPAALVERAIFHGVSALLLESGENTSWLPANFGSALRAQVLQETMWDLRHRQVLIPVLEDLADAGLLPILLKGTALAYAYYALPALRPRGDTDILIDPAHRSNAREILRRHEFVPYSPFEAATISEETWTFTAADGSQHHLDVHWNLMSDLALGDLFSNHDLAQHSVPVPRLCASAKMLSPCDALLHACIHRAKHFKSAYFVAGEASYDGDRLIWHYDIMLLSRRMSPSDWERFCERSRSMGIEPICASTLKLSRDLLGANIPAAVQETLELGTGCGRAFEYLTYSSLAGRILQNVRMLPDGRSRLKFLRSILLPTEAVLRSEFPNHPKSHALILHVRRYLARASRMARRWRDNRSRRQ</sequence>
<proteinExistence type="predicted"/>
<dbReference type="InterPro" id="IPR039498">
    <property type="entry name" value="NTP_transf_5"/>
</dbReference>
<dbReference type="RefSeq" id="WP_263846946.1">
    <property type="nucleotide sequence ID" value="NZ_JAOWKW010000001.1"/>
</dbReference>
<dbReference type="Pfam" id="PF14907">
    <property type="entry name" value="NTP_transf_5"/>
    <property type="match status" value="1"/>
</dbReference>
<protein>
    <submittedName>
        <fullName evidence="1">Nucleotidyltransferase family protein</fullName>
    </submittedName>
</protein>
<reference evidence="1 2" key="1">
    <citation type="submission" date="2022-10" db="EMBL/GenBank/DDBJ databases">
        <title>Sinirhodobacter sp. nov., isolated from ocean surface sediments.</title>
        <authorList>
            <person name="He W."/>
            <person name="Wang L."/>
            <person name="Zhang D.-F."/>
        </authorList>
    </citation>
    <scope>NUCLEOTIDE SEQUENCE [LARGE SCALE GENOMIC DNA]</scope>
    <source>
        <strain evidence="1 2">WL0115</strain>
    </source>
</reference>
<dbReference type="Proteomes" id="UP001526166">
    <property type="component" value="Unassembled WGS sequence"/>
</dbReference>
<organism evidence="1 2">
    <name type="scientific">Sedimentimonas flavescens</name>
    <dbReference type="NCBI Taxonomy" id="2851012"/>
    <lineage>
        <taxon>Bacteria</taxon>
        <taxon>Pseudomonadati</taxon>
        <taxon>Pseudomonadota</taxon>
        <taxon>Alphaproteobacteria</taxon>
        <taxon>Rhodobacterales</taxon>
        <taxon>Rhodobacter group</taxon>
        <taxon>Sedimentimonas</taxon>
    </lineage>
</organism>
<name>A0ABT2ZV89_9RHOB</name>
<comment type="caution">
    <text evidence="1">The sequence shown here is derived from an EMBL/GenBank/DDBJ whole genome shotgun (WGS) entry which is preliminary data.</text>
</comment>
<dbReference type="EMBL" id="JAOWKW010000001">
    <property type="protein sequence ID" value="MCV2877662.1"/>
    <property type="molecule type" value="Genomic_DNA"/>
</dbReference>
<evidence type="ECO:0000313" key="2">
    <source>
        <dbReference type="Proteomes" id="UP001526166"/>
    </source>
</evidence>
<keyword evidence="2" id="KW-1185">Reference proteome</keyword>
<gene>
    <name evidence="1" type="ORF">OE699_02255</name>
</gene>
<evidence type="ECO:0000313" key="1">
    <source>
        <dbReference type="EMBL" id="MCV2877662.1"/>
    </source>
</evidence>
<accession>A0ABT2ZV89</accession>